<gene>
    <name evidence="1" type="ORF">COCNU_08G001080</name>
</gene>
<protein>
    <submittedName>
        <fullName evidence="1">Uncharacterized protein</fullName>
    </submittedName>
</protein>
<name>A0A8K0N693_COCNU</name>
<evidence type="ECO:0000313" key="1">
    <source>
        <dbReference type="EMBL" id="KAG1358662.1"/>
    </source>
</evidence>
<accession>A0A8K0N693</accession>
<keyword evidence="2" id="KW-1185">Reference proteome</keyword>
<evidence type="ECO:0000313" key="2">
    <source>
        <dbReference type="Proteomes" id="UP000797356"/>
    </source>
</evidence>
<dbReference type="Proteomes" id="UP000797356">
    <property type="component" value="Chromosome 8"/>
</dbReference>
<sequence>MGHQLIANIKAVNIHKDEAAKAIEAAQECKAKVGCLSTEVGHLQELLMREELAMVGLKAMLTSEEEKRKEDEVKIAGEGEQIIEATEKDISSFKSSEEIKNIKVTFAQETFVKGFDLF</sequence>
<reference evidence="1" key="2">
    <citation type="submission" date="2019-07" db="EMBL/GenBank/DDBJ databases">
        <authorList>
            <person name="Yang Y."/>
            <person name="Bocs S."/>
            <person name="Baudouin L."/>
        </authorList>
    </citation>
    <scope>NUCLEOTIDE SEQUENCE</scope>
    <source>
        <tissue evidence="1">Spear leaf of Hainan Tall coconut</tissue>
    </source>
</reference>
<comment type="caution">
    <text evidence="1">The sequence shown here is derived from an EMBL/GenBank/DDBJ whole genome shotgun (WGS) entry which is preliminary data.</text>
</comment>
<organism evidence="1 2">
    <name type="scientific">Cocos nucifera</name>
    <name type="common">Coconut palm</name>
    <dbReference type="NCBI Taxonomy" id="13894"/>
    <lineage>
        <taxon>Eukaryota</taxon>
        <taxon>Viridiplantae</taxon>
        <taxon>Streptophyta</taxon>
        <taxon>Embryophyta</taxon>
        <taxon>Tracheophyta</taxon>
        <taxon>Spermatophyta</taxon>
        <taxon>Magnoliopsida</taxon>
        <taxon>Liliopsida</taxon>
        <taxon>Arecaceae</taxon>
        <taxon>Arecoideae</taxon>
        <taxon>Cocoseae</taxon>
        <taxon>Attaleinae</taxon>
        <taxon>Cocos</taxon>
    </lineage>
</organism>
<dbReference type="AlphaFoldDB" id="A0A8K0N693"/>
<proteinExistence type="predicted"/>
<reference evidence="1" key="1">
    <citation type="journal article" date="2017" name="Gigascience">
        <title>The genome draft of coconut (Cocos nucifera).</title>
        <authorList>
            <person name="Xiao Y."/>
            <person name="Xu P."/>
            <person name="Fan H."/>
            <person name="Baudouin L."/>
            <person name="Xia W."/>
            <person name="Bocs S."/>
            <person name="Xu J."/>
            <person name="Li Q."/>
            <person name="Guo A."/>
            <person name="Zhou L."/>
            <person name="Li J."/>
            <person name="Wu Y."/>
            <person name="Ma Z."/>
            <person name="Armero A."/>
            <person name="Issali A.E."/>
            <person name="Liu N."/>
            <person name="Peng M."/>
            <person name="Yang Y."/>
        </authorList>
    </citation>
    <scope>NUCLEOTIDE SEQUENCE</scope>
    <source>
        <tissue evidence="1">Spear leaf of Hainan Tall coconut</tissue>
    </source>
</reference>
<dbReference type="EMBL" id="CM017879">
    <property type="protein sequence ID" value="KAG1358662.1"/>
    <property type="molecule type" value="Genomic_DNA"/>
</dbReference>